<dbReference type="RefSeq" id="WP_135963183.1">
    <property type="nucleotide sequence ID" value="NZ_SRXT01000003.1"/>
</dbReference>
<dbReference type="AlphaFoldDB" id="A0A4S1XDJ7"/>
<dbReference type="InterPro" id="IPR007475">
    <property type="entry name" value="UbiK"/>
</dbReference>
<dbReference type="Pfam" id="PF04380">
    <property type="entry name" value="BMFP"/>
    <property type="match status" value="1"/>
</dbReference>
<keyword evidence="2" id="KW-1185">Reference proteome</keyword>
<evidence type="ECO:0000313" key="1">
    <source>
        <dbReference type="EMBL" id="TGX53945.1"/>
    </source>
</evidence>
<name>A0A4S1XDJ7_9SPHN</name>
<reference evidence="1 2" key="1">
    <citation type="submission" date="2019-04" db="EMBL/GenBank/DDBJ databases">
        <title>Sphingomonas psychrotolerans sp. nov., isolated from soil in the Tianshan Mountains, Xinjiang, China.</title>
        <authorList>
            <person name="Luo Y."/>
            <person name="Sheng H."/>
        </authorList>
    </citation>
    <scope>NUCLEOTIDE SEQUENCE [LARGE SCALE GENOMIC DNA]</scope>
    <source>
        <strain evidence="1 2">ZFGT-11</strain>
    </source>
</reference>
<organism evidence="1 2">
    <name type="scientific">Sphingomonas gei</name>
    <dbReference type="NCBI Taxonomy" id="1395960"/>
    <lineage>
        <taxon>Bacteria</taxon>
        <taxon>Pseudomonadati</taxon>
        <taxon>Pseudomonadota</taxon>
        <taxon>Alphaproteobacteria</taxon>
        <taxon>Sphingomonadales</taxon>
        <taxon>Sphingomonadaceae</taxon>
        <taxon>Sphingomonas</taxon>
    </lineage>
</organism>
<proteinExistence type="predicted"/>
<dbReference type="OrthoDB" id="7392124at2"/>
<evidence type="ECO:0000313" key="2">
    <source>
        <dbReference type="Proteomes" id="UP000306147"/>
    </source>
</evidence>
<sequence length="95" mass="10157">MQTDNRLFDDFVKFMNGAAGTVAGMAREAEGATRERAREWIGGLDFVSRDEFEVVKAMAVAARDENDALKGRLATLEAQLSAQASPAPIAPQAAS</sequence>
<comment type="caution">
    <text evidence="1">The sequence shown here is derived from an EMBL/GenBank/DDBJ whole genome shotgun (WGS) entry which is preliminary data.</text>
</comment>
<dbReference type="Proteomes" id="UP000306147">
    <property type="component" value="Unassembled WGS sequence"/>
</dbReference>
<accession>A0A4S1XDJ7</accession>
<protein>
    <submittedName>
        <fullName evidence="1">Accessory factor UbiK family protein</fullName>
    </submittedName>
</protein>
<gene>
    <name evidence="1" type="ORF">E5A73_07360</name>
</gene>
<dbReference type="EMBL" id="SRXT01000003">
    <property type="protein sequence ID" value="TGX53945.1"/>
    <property type="molecule type" value="Genomic_DNA"/>
</dbReference>